<evidence type="ECO:0000313" key="1">
    <source>
        <dbReference type="EMBL" id="CCX31317.1"/>
    </source>
</evidence>
<dbReference type="Proteomes" id="UP000018144">
    <property type="component" value="Unassembled WGS sequence"/>
</dbReference>
<evidence type="ECO:0000313" key="2">
    <source>
        <dbReference type="Proteomes" id="UP000018144"/>
    </source>
</evidence>
<accession>U4LIH3</accession>
<protein>
    <submittedName>
        <fullName evidence="1">Uncharacterized protein</fullName>
    </submittedName>
</protein>
<name>U4LIH3_PYROM</name>
<organism evidence="1 2">
    <name type="scientific">Pyronema omphalodes (strain CBS 100304)</name>
    <name type="common">Pyronema confluens</name>
    <dbReference type="NCBI Taxonomy" id="1076935"/>
    <lineage>
        <taxon>Eukaryota</taxon>
        <taxon>Fungi</taxon>
        <taxon>Dikarya</taxon>
        <taxon>Ascomycota</taxon>
        <taxon>Pezizomycotina</taxon>
        <taxon>Pezizomycetes</taxon>
        <taxon>Pezizales</taxon>
        <taxon>Pyronemataceae</taxon>
        <taxon>Pyronema</taxon>
    </lineage>
</organism>
<keyword evidence="2" id="KW-1185">Reference proteome</keyword>
<reference evidence="1 2" key="1">
    <citation type="journal article" date="2013" name="PLoS Genet.">
        <title>The genome and development-dependent transcriptomes of Pyronema confluens: a window into fungal evolution.</title>
        <authorList>
            <person name="Traeger S."/>
            <person name="Altegoer F."/>
            <person name="Freitag M."/>
            <person name="Gabaldon T."/>
            <person name="Kempken F."/>
            <person name="Kumar A."/>
            <person name="Marcet-Houben M."/>
            <person name="Poggeler S."/>
            <person name="Stajich J.E."/>
            <person name="Nowrousian M."/>
        </authorList>
    </citation>
    <scope>NUCLEOTIDE SEQUENCE [LARGE SCALE GENOMIC DNA]</scope>
    <source>
        <strain evidence="2">CBS 100304</strain>
        <tissue evidence="1">Vegetative mycelium</tissue>
    </source>
</reference>
<dbReference type="EMBL" id="HF935585">
    <property type="protein sequence ID" value="CCX31317.1"/>
    <property type="molecule type" value="Genomic_DNA"/>
</dbReference>
<sequence length="14" mass="1598">MEFPGFAFSPFHLA</sequence>
<gene>
    <name evidence="1" type="ORF">PCON_10600</name>
</gene>
<proteinExistence type="predicted"/>